<dbReference type="Gene3D" id="2.160.20.10">
    <property type="entry name" value="Single-stranded right-handed beta-helix, Pectin lyase-like"/>
    <property type="match status" value="1"/>
</dbReference>
<sequence length="596" mass="63423">MSSISSTARYVSAFLSPCLLATGLSTLAIGVTAGQAFAQDNNPQLIAAKRQTHSYSFRYVNPRKGNDQNDGSLAAPFRTITQAITAAPENTIIVLAPGTYSATTGEQFPIVMKSGMTIQGQAANRGQAVIIKGSGTYLSRTFARQNITLLGANRAGLRGVTVTNPAPQGYGLWIESTSPVISDNTFIGSTHDGVSIVGSSAPILKNNYFTQNGANGITIYGHSRPEIIENTFDNTGFGINIAQHATPRLIGNRVTRNKDGILVQGNAQPILRQNTITDNDRNGLVAISQSRPHLGNKRDPGHNQFARNGKFDVNAVATNQTLPNVGNTIDKTTGKLDQQSTVAVATQPVRQFASIKPVQLKPSKMSSRIGSDTTDTAKPSVTIPPIDTSNLPLLRLPSIPKRLAPKLRPVARPVDQSQIRNFGNAATSRRSLPNVPELRVSKPSVLGGTAVATPATDSNSIPIAVPSPAINPTAAAPANGVVVVERDRAQTIRPAKNILPVPKGKIPVGNVGSAASVWRSQKSRPTVKPNFKLRVYVPKVSGDQLLKLRELVPGAFNATVNRQSVIQVGAFNDRQEAEELVKRLVDAGLAPVLDKY</sequence>
<evidence type="ECO:0000256" key="5">
    <source>
        <dbReference type="SAM" id="SignalP"/>
    </source>
</evidence>
<evidence type="ECO:0000259" key="6">
    <source>
        <dbReference type="PROSITE" id="PS51724"/>
    </source>
</evidence>
<dbReference type="PROSITE" id="PS51724">
    <property type="entry name" value="SPOR"/>
    <property type="match status" value="1"/>
</dbReference>
<dbReference type="InterPro" id="IPR006633">
    <property type="entry name" value="Carb-bd_sugar_hydrolysis-dom"/>
</dbReference>
<dbReference type="InterPro" id="IPR011050">
    <property type="entry name" value="Pectin_lyase_fold/virulence"/>
</dbReference>
<dbReference type="PANTHER" id="PTHR22990">
    <property type="entry name" value="F-BOX ONLY PROTEIN"/>
    <property type="match status" value="1"/>
</dbReference>
<comment type="pathway">
    <text evidence="1">Protein modification; protein ubiquitination.</text>
</comment>
<evidence type="ECO:0000256" key="1">
    <source>
        <dbReference type="ARBA" id="ARBA00004906"/>
    </source>
</evidence>
<keyword evidence="5" id="KW-0732">Signal</keyword>
<keyword evidence="2" id="KW-0677">Repeat</keyword>
<feature type="chain" id="PRO_5037759185" evidence="5">
    <location>
        <begin position="39"/>
        <end position="596"/>
    </location>
</feature>
<dbReference type="NCBIfam" id="TIGR03804">
    <property type="entry name" value="para_beta_helix"/>
    <property type="match status" value="2"/>
</dbReference>
<dbReference type="InterPro" id="IPR051550">
    <property type="entry name" value="SCF-Subunits/Alg-Epimerases"/>
</dbReference>
<dbReference type="InterPro" id="IPR006626">
    <property type="entry name" value="PbH1"/>
</dbReference>
<dbReference type="EMBL" id="JADEXQ010000019">
    <property type="protein sequence ID" value="MBE9029629.1"/>
    <property type="molecule type" value="Genomic_DNA"/>
</dbReference>
<dbReference type="InterPro" id="IPR007730">
    <property type="entry name" value="SPOR-like_dom"/>
</dbReference>
<evidence type="ECO:0000256" key="2">
    <source>
        <dbReference type="ARBA" id="ARBA00022737"/>
    </source>
</evidence>
<feature type="region of interest" description="Disordered" evidence="4">
    <location>
        <begin position="363"/>
        <end position="384"/>
    </location>
</feature>
<keyword evidence="8" id="KW-1185">Reference proteome</keyword>
<name>A0A928Z2K2_9CYAN</name>
<dbReference type="Proteomes" id="UP000625316">
    <property type="component" value="Unassembled WGS sequence"/>
</dbReference>
<evidence type="ECO:0000313" key="8">
    <source>
        <dbReference type="Proteomes" id="UP000625316"/>
    </source>
</evidence>
<dbReference type="GO" id="GO:0042834">
    <property type="term" value="F:peptidoglycan binding"/>
    <property type="evidence" value="ECO:0007669"/>
    <property type="project" value="InterPro"/>
</dbReference>
<accession>A0A928Z2K2</accession>
<dbReference type="SUPFAM" id="SSF51126">
    <property type="entry name" value="Pectin lyase-like"/>
    <property type="match status" value="1"/>
</dbReference>
<dbReference type="InterPro" id="IPR012334">
    <property type="entry name" value="Pectin_lyas_fold"/>
</dbReference>
<dbReference type="SMART" id="SM00722">
    <property type="entry name" value="CASH"/>
    <property type="match status" value="1"/>
</dbReference>
<organism evidence="7 8">
    <name type="scientific">Romeriopsis navalis LEGE 11480</name>
    <dbReference type="NCBI Taxonomy" id="2777977"/>
    <lineage>
        <taxon>Bacteria</taxon>
        <taxon>Bacillati</taxon>
        <taxon>Cyanobacteriota</taxon>
        <taxon>Cyanophyceae</taxon>
        <taxon>Leptolyngbyales</taxon>
        <taxon>Leptolyngbyaceae</taxon>
        <taxon>Romeriopsis</taxon>
        <taxon>Romeriopsis navalis</taxon>
    </lineage>
</organism>
<evidence type="ECO:0000256" key="3">
    <source>
        <dbReference type="ARBA" id="ARBA00022786"/>
    </source>
</evidence>
<evidence type="ECO:0000313" key="7">
    <source>
        <dbReference type="EMBL" id="MBE9029629.1"/>
    </source>
</evidence>
<dbReference type="SMART" id="SM00710">
    <property type="entry name" value="PbH1"/>
    <property type="match status" value="5"/>
</dbReference>
<dbReference type="Pfam" id="PF07602">
    <property type="entry name" value="DUF1565"/>
    <property type="match status" value="1"/>
</dbReference>
<comment type="caution">
    <text evidence="7">The sequence shown here is derived from an EMBL/GenBank/DDBJ whole genome shotgun (WGS) entry which is preliminary data.</text>
</comment>
<keyword evidence="3" id="KW-0833">Ubl conjugation pathway</keyword>
<evidence type="ECO:0000256" key="4">
    <source>
        <dbReference type="SAM" id="MobiDB-lite"/>
    </source>
</evidence>
<protein>
    <submittedName>
        <fullName evidence="7">DUF1565 domain-containing protein</fullName>
    </submittedName>
</protein>
<feature type="domain" description="SPOR" evidence="6">
    <location>
        <begin position="558"/>
        <end position="596"/>
    </location>
</feature>
<dbReference type="InterPro" id="IPR011459">
    <property type="entry name" value="DUF1565"/>
</dbReference>
<dbReference type="InterPro" id="IPR022441">
    <property type="entry name" value="Para_beta_helix_rpt-2"/>
</dbReference>
<proteinExistence type="predicted"/>
<dbReference type="AlphaFoldDB" id="A0A928Z2K2"/>
<reference evidence="7" key="1">
    <citation type="submission" date="2020-10" db="EMBL/GenBank/DDBJ databases">
        <authorList>
            <person name="Castelo-Branco R."/>
            <person name="Eusebio N."/>
            <person name="Adriana R."/>
            <person name="Vieira A."/>
            <person name="Brugerolle De Fraissinette N."/>
            <person name="Rezende De Castro R."/>
            <person name="Schneider M.P."/>
            <person name="Vasconcelos V."/>
            <person name="Leao P.N."/>
        </authorList>
    </citation>
    <scope>NUCLEOTIDE SEQUENCE</scope>
    <source>
        <strain evidence="7">LEGE 11480</strain>
    </source>
</reference>
<feature type="signal peptide" evidence="5">
    <location>
        <begin position="1"/>
        <end position="38"/>
    </location>
</feature>
<dbReference type="RefSeq" id="WP_264324447.1">
    <property type="nucleotide sequence ID" value="NZ_JADEXQ010000019.1"/>
</dbReference>
<feature type="compositionally biased region" description="Polar residues" evidence="4">
    <location>
        <begin position="364"/>
        <end position="379"/>
    </location>
</feature>
<dbReference type="PANTHER" id="PTHR22990:SF15">
    <property type="entry name" value="F-BOX ONLY PROTEIN 10"/>
    <property type="match status" value="1"/>
</dbReference>
<gene>
    <name evidence="7" type="ORF">IQ266_07790</name>
</gene>